<comment type="caution">
    <text evidence="2">The sequence shown here is derived from an EMBL/GenBank/DDBJ whole genome shotgun (WGS) entry which is preliminary data.</text>
</comment>
<evidence type="ECO:0008006" key="4">
    <source>
        <dbReference type="Google" id="ProtNLM"/>
    </source>
</evidence>
<dbReference type="EMBL" id="QLLQ01000040">
    <property type="protein sequence ID" value="RAJ17364.1"/>
    <property type="molecule type" value="Genomic_DNA"/>
</dbReference>
<dbReference type="OrthoDB" id="1430940at2"/>
<dbReference type="AlphaFoldDB" id="A0A327RP06"/>
<name>A0A327RP06_9FLAO</name>
<keyword evidence="3" id="KW-1185">Reference proteome</keyword>
<evidence type="ECO:0000313" key="3">
    <source>
        <dbReference type="Proteomes" id="UP000248987"/>
    </source>
</evidence>
<evidence type="ECO:0000313" key="2">
    <source>
        <dbReference type="EMBL" id="RAJ17364.1"/>
    </source>
</evidence>
<sequence length="167" mass="19632">MKRKLIALILLFGCSSSIFGQAISKNELNTVLKETLAKSRNFVSDATNSWYYDNSENDYDRKDTITLKTARSFKRDYCNIINWTFYEWNHFRLEVADYCNEPPTKLASKNEDYFELLIDETDDKTILLLKNINGVQDQFEIVESLKNTPIDNGNDQFNYTIKLRRIK</sequence>
<accession>A0A327RP06</accession>
<proteinExistence type="predicted"/>
<gene>
    <name evidence="2" type="ORF">LX77_03886</name>
</gene>
<dbReference type="RefSeq" id="WP_066439141.1">
    <property type="nucleotide sequence ID" value="NZ_LZRN01000106.1"/>
</dbReference>
<protein>
    <recommendedName>
        <fullName evidence="4">Lipocalin-like protein</fullName>
    </recommendedName>
</protein>
<keyword evidence="1" id="KW-0732">Signal</keyword>
<reference evidence="2 3" key="1">
    <citation type="submission" date="2018-06" db="EMBL/GenBank/DDBJ databases">
        <title>Genomic Encyclopedia of Archaeal and Bacterial Type Strains, Phase II (KMG-II): from individual species to whole genera.</title>
        <authorList>
            <person name="Goeker M."/>
        </authorList>
    </citation>
    <scope>NUCLEOTIDE SEQUENCE [LARGE SCALE GENOMIC DNA]</scope>
    <source>
        <strain evidence="2 3">DSM 12408</strain>
    </source>
</reference>
<dbReference type="Proteomes" id="UP000248987">
    <property type="component" value="Unassembled WGS sequence"/>
</dbReference>
<organism evidence="2 3">
    <name type="scientific">Gelidibacter algens</name>
    <dbReference type="NCBI Taxonomy" id="49280"/>
    <lineage>
        <taxon>Bacteria</taxon>
        <taxon>Pseudomonadati</taxon>
        <taxon>Bacteroidota</taxon>
        <taxon>Flavobacteriia</taxon>
        <taxon>Flavobacteriales</taxon>
        <taxon>Flavobacteriaceae</taxon>
        <taxon>Gelidibacter</taxon>
    </lineage>
</organism>
<evidence type="ECO:0000256" key="1">
    <source>
        <dbReference type="SAM" id="SignalP"/>
    </source>
</evidence>
<feature type="signal peptide" evidence="1">
    <location>
        <begin position="1"/>
        <end position="20"/>
    </location>
</feature>
<feature type="chain" id="PRO_5016367151" description="Lipocalin-like protein" evidence="1">
    <location>
        <begin position="21"/>
        <end position="167"/>
    </location>
</feature>